<organism evidence="2 3">
    <name type="scientific">Grimontia celer</name>
    <dbReference type="NCBI Taxonomy" id="1796497"/>
    <lineage>
        <taxon>Bacteria</taxon>
        <taxon>Pseudomonadati</taxon>
        <taxon>Pseudomonadota</taxon>
        <taxon>Gammaproteobacteria</taxon>
        <taxon>Vibrionales</taxon>
        <taxon>Vibrionaceae</taxon>
        <taxon>Grimontia</taxon>
    </lineage>
</organism>
<evidence type="ECO:0000256" key="1">
    <source>
        <dbReference type="SAM" id="Coils"/>
    </source>
</evidence>
<gene>
    <name evidence="2" type="ORF">GCE9029_03358</name>
</gene>
<dbReference type="EMBL" id="FIZX01000002">
    <property type="protein sequence ID" value="CZF82649.1"/>
    <property type="molecule type" value="Genomic_DNA"/>
</dbReference>
<dbReference type="OrthoDB" id="5917014at2"/>
<keyword evidence="3" id="KW-1185">Reference proteome</keyword>
<reference evidence="3" key="1">
    <citation type="submission" date="2016-02" db="EMBL/GenBank/DDBJ databases">
        <authorList>
            <person name="Rodrigo-Torres Lidia"/>
            <person name="Arahal R.David."/>
        </authorList>
    </citation>
    <scope>NUCLEOTIDE SEQUENCE [LARGE SCALE GENOMIC DNA]</scope>
    <source>
        <strain evidence="3">CECT 9029</strain>
    </source>
</reference>
<dbReference type="Proteomes" id="UP000071641">
    <property type="component" value="Unassembled WGS sequence"/>
</dbReference>
<name>A0A128F788_9GAMM</name>
<dbReference type="RefSeq" id="WP_062664905.1">
    <property type="nucleotide sequence ID" value="NZ_FIZX01000002.1"/>
</dbReference>
<dbReference type="AlphaFoldDB" id="A0A128F788"/>
<dbReference type="STRING" id="1796497.GCE9029_03358"/>
<proteinExistence type="predicted"/>
<feature type="coiled-coil region" evidence="1">
    <location>
        <begin position="40"/>
        <end position="99"/>
    </location>
</feature>
<keyword evidence="1" id="KW-0175">Coiled coil</keyword>
<evidence type="ECO:0008006" key="4">
    <source>
        <dbReference type="Google" id="ProtNLM"/>
    </source>
</evidence>
<accession>A0A128F788</accession>
<protein>
    <recommendedName>
        <fullName evidence="4">Chromosome partition protein Smc</fullName>
    </recommendedName>
</protein>
<sequence length="222" mass="25011">MDKASMNQFNAHDSESDNIKKFIEKNYATALERAFNEQKDKAYAKAKEELELELQSREEELALQQKECEELSESLAREKNALEKENQALSEVLTQFEDSILALNDAISDVQKVCEAEKLTFAATLTKEIFSLSSLPSLFEKELSALSTQSHEAAVFLELSPEDYRNPALTRYFEAQNYSIKVNNELGVGEMKLVTPTICYLLSADKKVEVLKANLQGLVDAL</sequence>
<evidence type="ECO:0000313" key="2">
    <source>
        <dbReference type="EMBL" id="CZF82649.1"/>
    </source>
</evidence>
<evidence type="ECO:0000313" key="3">
    <source>
        <dbReference type="Proteomes" id="UP000071641"/>
    </source>
</evidence>